<dbReference type="EMBL" id="CAKOGP040001758">
    <property type="protein sequence ID" value="CAJ1949079.1"/>
    <property type="molecule type" value="Genomic_DNA"/>
</dbReference>
<proteinExistence type="predicted"/>
<name>A0AAD2FPY6_9STRA</name>
<reference evidence="1" key="1">
    <citation type="submission" date="2023-08" db="EMBL/GenBank/DDBJ databases">
        <authorList>
            <person name="Audoor S."/>
            <person name="Bilcke G."/>
        </authorList>
    </citation>
    <scope>NUCLEOTIDE SEQUENCE</scope>
</reference>
<gene>
    <name evidence="1" type="ORF">CYCCA115_LOCUS11915</name>
</gene>
<comment type="caution">
    <text evidence="1">The sequence shown here is derived from an EMBL/GenBank/DDBJ whole genome shotgun (WGS) entry which is preliminary data.</text>
</comment>
<sequence length="192" mass="21100">MTISIDNTPSNVDTTEATSVSEATLSVENVGRFKKANKKLITWTFVDTMSNENKEPHTVTLEWNKRSGKMVINLDGALVCSYKHKGNDIISHKWQTSDGMQLVIVAARVTPNGVADNFQKYGLIVNGKEVPLVQPSEAGYEGQAVEAFSSSKTSSILQMLYPNGYEIDSKTEDLLFGEASASTMETERMLLV</sequence>
<accession>A0AAD2FPY6</accession>
<evidence type="ECO:0000313" key="2">
    <source>
        <dbReference type="Proteomes" id="UP001295423"/>
    </source>
</evidence>
<dbReference type="Proteomes" id="UP001295423">
    <property type="component" value="Unassembled WGS sequence"/>
</dbReference>
<protein>
    <submittedName>
        <fullName evidence="1">Uncharacterized protein</fullName>
    </submittedName>
</protein>
<keyword evidence="2" id="KW-1185">Reference proteome</keyword>
<evidence type="ECO:0000313" key="1">
    <source>
        <dbReference type="EMBL" id="CAJ1949079.1"/>
    </source>
</evidence>
<organism evidence="1 2">
    <name type="scientific">Cylindrotheca closterium</name>
    <dbReference type="NCBI Taxonomy" id="2856"/>
    <lineage>
        <taxon>Eukaryota</taxon>
        <taxon>Sar</taxon>
        <taxon>Stramenopiles</taxon>
        <taxon>Ochrophyta</taxon>
        <taxon>Bacillariophyta</taxon>
        <taxon>Bacillariophyceae</taxon>
        <taxon>Bacillariophycidae</taxon>
        <taxon>Bacillariales</taxon>
        <taxon>Bacillariaceae</taxon>
        <taxon>Cylindrotheca</taxon>
    </lineage>
</organism>
<dbReference type="AlphaFoldDB" id="A0AAD2FPY6"/>